<feature type="region of interest" description="Disordered" evidence="1">
    <location>
        <begin position="174"/>
        <end position="200"/>
    </location>
</feature>
<dbReference type="AlphaFoldDB" id="D8TWT4"/>
<sequence length="207" mass="22741">MLAFSLRSLTYSIVVMLAMTTSGVPTNFLQEASDLISEKTAAHEEFKRLHNGKKPATGRQIEAMLRAGINVHEDLTKEDASKLLETALQNSDEPVTEQQAIWLNKQKIDSDNMPKVTKAEAITFIGDATSKRKTATNPQNTFIRSLYPHIKGDVLNKLTRAQAAQMIDACKSLKHKHGSGGSCKGPTAKREPERRMTATGVPVEVVI</sequence>
<dbReference type="GeneID" id="9618136"/>
<evidence type="ECO:0000256" key="2">
    <source>
        <dbReference type="SAM" id="SignalP"/>
    </source>
</evidence>
<reference evidence="3 4" key="1">
    <citation type="journal article" date="2010" name="Science">
        <title>Genomic analysis of organismal complexity in the multicellular green alga Volvox carteri.</title>
        <authorList>
            <person name="Prochnik S.E."/>
            <person name="Umen J."/>
            <person name="Nedelcu A.M."/>
            <person name="Hallmann A."/>
            <person name="Miller S.M."/>
            <person name="Nishii I."/>
            <person name="Ferris P."/>
            <person name="Kuo A."/>
            <person name="Mitros T."/>
            <person name="Fritz-Laylin L.K."/>
            <person name="Hellsten U."/>
            <person name="Chapman J."/>
            <person name="Simakov O."/>
            <person name="Rensing S.A."/>
            <person name="Terry A."/>
            <person name="Pangilinan J."/>
            <person name="Kapitonov V."/>
            <person name="Jurka J."/>
            <person name="Salamov A."/>
            <person name="Shapiro H."/>
            <person name="Schmutz J."/>
            <person name="Grimwood J."/>
            <person name="Lindquist E."/>
            <person name="Lucas S."/>
            <person name="Grigoriev I.V."/>
            <person name="Schmitt R."/>
            <person name="Kirk D."/>
            <person name="Rokhsar D.S."/>
        </authorList>
    </citation>
    <scope>NUCLEOTIDE SEQUENCE [LARGE SCALE GENOMIC DNA]</scope>
    <source>
        <strain evidence="4">f. Nagariensis / Eve</strain>
    </source>
</reference>
<evidence type="ECO:0000313" key="4">
    <source>
        <dbReference type="Proteomes" id="UP000001058"/>
    </source>
</evidence>
<proteinExistence type="predicted"/>
<feature type="chain" id="PRO_5003123971" evidence="2">
    <location>
        <begin position="24"/>
        <end position="207"/>
    </location>
</feature>
<feature type="signal peptide" evidence="2">
    <location>
        <begin position="1"/>
        <end position="23"/>
    </location>
</feature>
<protein>
    <submittedName>
        <fullName evidence="3">Uncharacterized protein</fullName>
    </submittedName>
</protein>
<name>D8TWT4_VOLCA</name>
<evidence type="ECO:0000256" key="1">
    <source>
        <dbReference type="SAM" id="MobiDB-lite"/>
    </source>
</evidence>
<dbReference type="Proteomes" id="UP000001058">
    <property type="component" value="Unassembled WGS sequence"/>
</dbReference>
<evidence type="ECO:0000313" key="3">
    <source>
        <dbReference type="EMBL" id="EFJ48207.1"/>
    </source>
</evidence>
<organism evidence="4">
    <name type="scientific">Volvox carteri f. nagariensis</name>
    <dbReference type="NCBI Taxonomy" id="3068"/>
    <lineage>
        <taxon>Eukaryota</taxon>
        <taxon>Viridiplantae</taxon>
        <taxon>Chlorophyta</taxon>
        <taxon>core chlorophytes</taxon>
        <taxon>Chlorophyceae</taxon>
        <taxon>CS clade</taxon>
        <taxon>Chlamydomonadales</taxon>
        <taxon>Volvocaceae</taxon>
        <taxon>Volvox</taxon>
    </lineage>
</organism>
<dbReference type="RefSeq" id="XP_002950892.1">
    <property type="nucleotide sequence ID" value="XM_002950846.1"/>
</dbReference>
<dbReference type="KEGG" id="vcn:VOLCADRAFT_91338"/>
<gene>
    <name evidence="3" type="ORF">VOLCADRAFT_91338</name>
</gene>
<dbReference type="EMBL" id="GL378341">
    <property type="protein sequence ID" value="EFJ48207.1"/>
    <property type="molecule type" value="Genomic_DNA"/>
</dbReference>
<keyword evidence="2" id="KW-0732">Signal</keyword>
<keyword evidence="4" id="KW-1185">Reference proteome</keyword>
<dbReference type="InParanoid" id="D8TWT4"/>
<accession>D8TWT4</accession>
<dbReference type="OrthoDB" id="547217at2759"/>